<feature type="region of interest" description="Disordered" evidence="1">
    <location>
        <begin position="1"/>
        <end position="125"/>
    </location>
</feature>
<reference evidence="2 3" key="1">
    <citation type="submission" date="2019-03" db="EMBL/GenBank/DDBJ databases">
        <title>Genomic Encyclopedia of Type Strains, Phase IV (KMG-IV): sequencing the most valuable type-strain genomes for metagenomic binning, comparative biology and taxonomic classification.</title>
        <authorList>
            <person name="Goeker M."/>
        </authorList>
    </citation>
    <scope>NUCLEOTIDE SEQUENCE [LARGE SCALE GENOMIC DNA]</scope>
    <source>
        <strain evidence="2 3">DSM 45765</strain>
    </source>
</reference>
<gene>
    <name evidence="2" type="ORF">EV191_111118</name>
</gene>
<dbReference type="EMBL" id="SLXQ01000011">
    <property type="protein sequence ID" value="TCP47913.1"/>
    <property type="molecule type" value="Genomic_DNA"/>
</dbReference>
<dbReference type="AlphaFoldDB" id="A0A4R2QFJ6"/>
<dbReference type="Pfam" id="PF05331">
    <property type="entry name" value="DUF742"/>
    <property type="match status" value="1"/>
</dbReference>
<sequence>MSTESGFPHEEPGVGGSARRSREGQGSREHATDAAADAETSFADVLNSLTLDSGRERRRAKKEKKQKRSKTGERRHAAEDSAGAESAVDHAAADTGWVAPAPREEPVWPGESPDEVSWRPDGDEPDAPAAIVRPYAWTGGRTKASYALELETLVSCAERALVDESQLQVEHRSMVDICRQPRSVAEVAALLGVPLGVARVLVSDVADLGLVNVHQTVSDDGAEARLTLMERVLSGLRRL</sequence>
<dbReference type="InterPro" id="IPR007995">
    <property type="entry name" value="DUF742"/>
</dbReference>
<feature type="compositionally biased region" description="Basic and acidic residues" evidence="1">
    <location>
        <begin position="20"/>
        <end position="32"/>
    </location>
</feature>
<evidence type="ECO:0000313" key="2">
    <source>
        <dbReference type="EMBL" id="TCP47913.1"/>
    </source>
</evidence>
<proteinExistence type="predicted"/>
<dbReference type="PANTHER" id="PTHR36221:SF1">
    <property type="entry name" value="DUF742 DOMAIN-CONTAINING PROTEIN"/>
    <property type="match status" value="1"/>
</dbReference>
<organism evidence="2 3">
    <name type="scientific">Tamaricihabitans halophyticus</name>
    <dbReference type="NCBI Taxonomy" id="1262583"/>
    <lineage>
        <taxon>Bacteria</taxon>
        <taxon>Bacillati</taxon>
        <taxon>Actinomycetota</taxon>
        <taxon>Actinomycetes</taxon>
        <taxon>Pseudonocardiales</taxon>
        <taxon>Pseudonocardiaceae</taxon>
        <taxon>Tamaricihabitans</taxon>
    </lineage>
</organism>
<evidence type="ECO:0000256" key="1">
    <source>
        <dbReference type="SAM" id="MobiDB-lite"/>
    </source>
</evidence>
<dbReference type="OrthoDB" id="4244884at2"/>
<accession>A0A4R2QFJ6</accession>
<keyword evidence="3" id="KW-1185">Reference proteome</keyword>
<feature type="compositionally biased region" description="Basic residues" evidence="1">
    <location>
        <begin position="56"/>
        <end position="69"/>
    </location>
</feature>
<name>A0A4R2QFJ6_9PSEU</name>
<dbReference type="PANTHER" id="PTHR36221">
    <property type="entry name" value="DUF742 DOMAIN-CONTAINING PROTEIN"/>
    <property type="match status" value="1"/>
</dbReference>
<feature type="compositionally biased region" description="Low complexity" evidence="1">
    <location>
        <begin position="33"/>
        <end position="44"/>
    </location>
</feature>
<dbReference type="Proteomes" id="UP000294911">
    <property type="component" value="Unassembled WGS sequence"/>
</dbReference>
<dbReference type="RefSeq" id="WP_132879043.1">
    <property type="nucleotide sequence ID" value="NZ_SLXQ01000011.1"/>
</dbReference>
<comment type="caution">
    <text evidence="2">The sequence shown here is derived from an EMBL/GenBank/DDBJ whole genome shotgun (WGS) entry which is preliminary data.</text>
</comment>
<evidence type="ECO:0000313" key="3">
    <source>
        <dbReference type="Proteomes" id="UP000294911"/>
    </source>
</evidence>
<protein>
    <submittedName>
        <fullName evidence="2">Uncharacterized protein DUF742</fullName>
    </submittedName>
</protein>
<feature type="compositionally biased region" description="Basic and acidic residues" evidence="1">
    <location>
        <begin position="70"/>
        <end position="79"/>
    </location>
</feature>